<feature type="chain" id="PRO_5020629005" evidence="1">
    <location>
        <begin position="21"/>
        <end position="164"/>
    </location>
</feature>
<dbReference type="AlphaFoldDB" id="A0A4S2KU84"/>
<keyword evidence="1" id="KW-0732">Signal</keyword>
<proteinExistence type="predicted"/>
<evidence type="ECO:0000313" key="2">
    <source>
        <dbReference type="EMBL" id="TGZ53440.1"/>
    </source>
</evidence>
<keyword evidence="3" id="KW-1185">Reference proteome</keyword>
<organism evidence="2 3">
    <name type="scientific">Temnothorax longispinosus</name>
    <dbReference type="NCBI Taxonomy" id="300112"/>
    <lineage>
        <taxon>Eukaryota</taxon>
        <taxon>Metazoa</taxon>
        <taxon>Ecdysozoa</taxon>
        <taxon>Arthropoda</taxon>
        <taxon>Hexapoda</taxon>
        <taxon>Insecta</taxon>
        <taxon>Pterygota</taxon>
        <taxon>Neoptera</taxon>
        <taxon>Endopterygota</taxon>
        <taxon>Hymenoptera</taxon>
        <taxon>Apocrita</taxon>
        <taxon>Aculeata</taxon>
        <taxon>Formicoidea</taxon>
        <taxon>Formicidae</taxon>
        <taxon>Myrmicinae</taxon>
        <taxon>Temnothorax</taxon>
    </lineage>
</organism>
<reference evidence="2 3" key="1">
    <citation type="journal article" date="2019" name="Philos. Trans. R. Soc. Lond., B, Biol. Sci.">
        <title>Ant behaviour and brain gene expression of defending hosts depend on the ecological success of the intruding social parasite.</title>
        <authorList>
            <person name="Kaur R."/>
            <person name="Stoldt M."/>
            <person name="Jongepier E."/>
            <person name="Feldmeyer B."/>
            <person name="Menzel F."/>
            <person name="Bornberg-Bauer E."/>
            <person name="Foitzik S."/>
        </authorList>
    </citation>
    <scope>NUCLEOTIDE SEQUENCE [LARGE SCALE GENOMIC DNA]</scope>
    <source>
        <tissue evidence="2">Whole body</tissue>
    </source>
</reference>
<protein>
    <submittedName>
        <fullName evidence="2">Uncharacterized protein</fullName>
    </submittedName>
</protein>
<name>A0A4S2KU84_9HYME</name>
<accession>A0A4S2KU84</accession>
<evidence type="ECO:0000256" key="1">
    <source>
        <dbReference type="SAM" id="SignalP"/>
    </source>
</evidence>
<gene>
    <name evidence="2" type="ORF">DBV15_01521</name>
</gene>
<evidence type="ECO:0000313" key="3">
    <source>
        <dbReference type="Proteomes" id="UP000310200"/>
    </source>
</evidence>
<dbReference type="EMBL" id="QBLH01001040">
    <property type="protein sequence ID" value="TGZ53440.1"/>
    <property type="molecule type" value="Genomic_DNA"/>
</dbReference>
<dbReference type="Proteomes" id="UP000310200">
    <property type="component" value="Unassembled WGS sequence"/>
</dbReference>
<comment type="caution">
    <text evidence="2">The sequence shown here is derived from an EMBL/GenBank/DDBJ whole genome shotgun (WGS) entry which is preliminary data.</text>
</comment>
<feature type="signal peptide" evidence="1">
    <location>
        <begin position="1"/>
        <end position="20"/>
    </location>
</feature>
<sequence length="164" mass="18449">MAVTDIIGFSFFIILPGCLPDLLSLVTTEPSPRPHRVISRKEVLPLPPCPSLPRSSSKLLLLVSIWYGCSLHFFGSFVIDRATGCLTILQQKEKSGFQGVGRDNDEREPTKKSFTESYCDLESHGIHRQADLFMIPISNARRYLFDSITDQKVGPSLPRSYLYD</sequence>